<feature type="transmembrane region" description="Helical" evidence="1">
    <location>
        <begin position="7"/>
        <end position="27"/>
    </location>
</feature>
<dbReference type="InterPro" id="IPR002508">
    <property type="entry name" value="MurNAc-LAA_cat"/>
</dbReference>
<evidence type="ECO:0000256" key="1">
    <source>
        <dbReference type="SAM" id="Phobius"/>
    </source>
</evidence>
<keyword evidence="1" id="KW-0472">Membrane</keyword>
<evidence type="ECO:0000259" key="2">
    <source>
        <dbReference type="Pfam" id="PF01520"/>
    </source>
</evidence>
<accession>A0A0S7BXG8</accession>
<dbReference type="STRING" id="1678840.ATC1_131305"/>
<dbReference type="Gene3D" id="3.40.630.40">
    <property type="entry name" value="Zn-dependent exopeptidases"/>
    <property type="match status" value="1"/>
</dbReference>
<dbReference type="EMBL" id="DF968181">
    <property type="protein sequence ID" value="GAP41320.1"/>
    <property type="molecule type" value="Genomic_DNA"/>
</dbReference>
<sequence>MKTLSPFRAIFIILITAIISATVFIFFSPGQDIDLYLYNQLSKSTPDQKENAELPVVLPNDQSRIGIVAGHWGFDTGHVCGKELNNVQEVDVNLRIATMVRNILVKAGYNVDLLHEFDPQLSDYTGLALLAIHNDTCDFINEAASGYKVSSTAHVSYPAEAKKFNDCLVDRYQRNTELPFRGNTISSDSEMFYSYNMINDYTTASVIETGYLNLDYRFLTEKTEKAAQGIAEGILCYINNETVSETDNFKQVDYSTAFTEDNKRFILPGIDFLQYSR</sequence>
<dbReference type="AlphaFoldDB" id="A0A0S7BXG8"/>
<dbReference type="CDD" id="cd02696">
    <property type="entry name" value="MurNAc-LAA"/>
    <property type="match status" value="1"/>
</dbReference>
<dbReference type="Proteomes" id="UP000053370">
    <property type="component" value="Unassembled WGS sequence"/>
</dbReference>
<dbReference type="GO" id="GO:0009253">
    <property type="term" value="P:peptidoglycan catabolic process"/>
    <property type="evidence" value="ECO:0007669"/>
    <property type="project" value="InterPro"/>
</dbReference>
<proteinExistence type="predicted"/>
<reference evidence="3" key="1">
    <citation type="journal article" date="2015" name="Genome Announc.">
        <title>Draft Genome Sequence of Anaerolineae Strain TC1, a Novel Isolate from a Methanogenic Wastewater Treatment System.</title>
        <authorList>
            <person name="Matsuura N."/>
            <person name="Tourlousse D.M."/>
            <person name="Sun L."/>
            <person name="Toyonaga M."/>
            <person name="Kuroda K."/>
            <person name="Ohashi A."/>
            <person name="Cruz R."/>
            <person name="Yamaguchi T."/>
            <person name="Sekiguchi Y."/>
        </authorList>
    </citation>
    <scope>NUCLEOTIDE SEQUENCE [LARGE SCALE GENOMIC DNA]</scope>
    <source>
        <strain evidence="3">TC1</strain>
    </source>
</reference>
<dbReference type="RefSeq" id="WP_062282280.1">
    <property type="nucleotide sequence ID" value="NZ_DF968181.1"/>
</dbReference>
<evidence type="ECO:0000313" key="3">
    <source>
        <dbReference type="EMBL" id="GAP41320.1"/>
    </source>
</evidence>
<dbReference type="GO" id="GO:0008745">
    <property type="term" value="F:N-acetylmuramoyl-L-alanine amidase activity"/>
    <property type="evidence" value="ECO:0007669"/>
    <property type="project" value="InterPro"/>
</dbReference>
<gene>
    <name evidence="3" type="ORF">ATC1_131305</name>
</gene>
<protein>
    <submittedName>
        <fullName evidence="3">N-acetylmuramoyl-L-alanine amidase</fullName>
    </submittedName>
</protein>
<dbReference type="Pfam" id="PF01520">
    <property type="entry name" value="Amidase_3"/>
    <property type="match status" value="1"/>
</dbReference>
<keyword evidence="4" id="KW-1185">Reference proteome</keyword>
<organism evidence="3">
    <name type="scientific">Flexilinea flocculi</name>
    <dbReference type="NCBI Taxonomy" id="1678840"/>
    <lineage>
        <taxon>Bacteria</taxon>
        <taxon>Bacillati</taxon>
        <taxon>Chloroflexota</taxon>
        <taxon>Anaerolineae</taxon>
        <taxon>Anaerolineales</taxon>
        <taxon>Anaerolineaceae</taxon>
        <taxon>Flexilinea</taxon>
    </lineage>
</organism>
<dbReference type="SUPFAM" id="SSF53187">
    <property type="entry name" value="Zn-dependent exopeptidases"/>
    <property type="match status" value="1"/>
</dbReference>
<name>A0A0S7BXG8_9CHLR</name>
<evidence type="ECO:0000313" key="4">
    <source>
        <dbReference type="Proteomes" id="UP000053370"/>
    </source>
</evidence>
<keyword evidence="1" id="KW-1133">Transmembrane helix</keyword>
<keyword evidence="1" id="KW-0812">Transmembrane</keyword>
<dbReference type="OrthoDB" id="160713at2"/>
<feature type="domain" description="MurNAc-LAA" evidence="2">
    <location>
        <begin position="65"/>
        <end position="234"/>
    </location>
</feature>